<comment type="catalytic activity">
    <reaction evidence="1">
        <text>Hydrolysis of terminal non-reducing alpha-L-rhamnose residues in alpha-L-rhamnosides.</text>
        <dbReference type="EC" id="3.2.1.40"/>
    </reaction>
</comment>
<dbReference type="Proteomes" id="UP000678679">
    <property type="component" value="Chromosome 2"/>
</dbReference>
<evidence type="ECO:0000313" key="9">
    <source>
        <dbReference type="EMBL" id="QWG05413.1"/>
    </source>
</evidence>
<dbReference type="InterPro" id="IPR035396">
    <property type="entry name" value="Bac_rhamnosid6H"/>
</dbReference>
<dbReference type="Gene3D" id="2.60.420.10">
    <property type="entry name" value="Maltose phosphorylase, domain 3"/>
    <property type="match status" value="1"/>
</dbReference>
<evidence type="ECO:0000256" key="1">
    <source>
        <dbReference type="ARBA" id="ARBA00001445"/>
    </source>
</evidence>
<dbReference type="InterPro" id="IPR013783">
    <property type="entry name" value="Ig-like_fold"/>
</dbReference>
<organism evidence="9 10">
    <name type="scientific">Flammeovirga yaeyamensis</name>
    <dbReference type="NCBI Taxonomy" id="367791"/>
    <lineage>
        <taxon>Bacteria</taxon>
        <taxon>Pseudomonadati</taxon>
        <taxon>Bacteroidota</taxon>
        <taxon>Cytophagia</taxon>
        <taxon>Cytophagales</taxon>
        <taxon>Flammeovirgaceae</taxon>
        <taxon>Flammeovirga</taxon>
    </lineage>
</organism>
<evidence type="ECO:0000259" key="5">
    <source>
        <dbReference type="Pfam" id="PF05592"/>
    </source>
</evidence>
<evidence type="ECO:0000313" key="10">
    <source>
        <dbReference type="Proteomes" id="UP000678679"/>
    </source>
</evidence>
<dbReference type="Pfam" id="PF25788">
    <property type="entry name" value="Ig_Rha78A_N"/>
    <property type="match status" value="1"/>
</dbReference>
<dbReference type="InterPro" id="IPR035398">
    <property type="entry name" value="Bac_rhamnosid_C"/>
</dbReference>
<dbReference type="AlphaFoldDB" id="A0AAX1NCW3"/>
<dbReference type="EC" id="3.2.1.40" evidence="2"/>
<keyword evidence="4" id="KW-0732">Signal</keyword>
<evidence type="ECO:0000256" key="2">
    <source>
        <dbReference type="ARBA" id="ARBA00012652"/>
    </source>
</evidence>
<dbReference type="KEGG" id="fya:KMW28_23630"/>
<dbReference type="InterPro" id="IPR013737">
    <property type="entry name" value="Bac_rhamnosid_N"/>
</dbReference>
<dbReference type="EMBL" id="CP076133">
    <property type="protein sequence ID" value="QWG05413.1"/>
    <property type="molecule type" value="Genomic_DNA"/>
</dbReference>
<protein>
    <recommendedName>
        <fullName evidence="2">alpha-L-rhamnosidase</fullName>
        <ecNumber evidence="2">3.2.1.40</ecNumber>
    </recommendedName>
</protein>
<dbReference type="InterPro" id="IPR008928">
    <property type="entry name" value="6-hairpin_glycosidase_sf"/>
</dbReference>
<sequence length="907" mass="103409">MKTIIFTVYTIFFLMCASNSFSKDVEIGACYTEYRTDPVGIDVEQPRLTWKINSEKYNVKQTAYEIKAAASLSNLKENKNLLWNSGKVTSERSVNVVYKGEQLNSSDRVYWQVRIWDNQGKATGWSAPSFWEMGLIKTSDWKQDWISMSEEKSDNSLPCQYYRNEFKVSKKVQSARVYVTSLGLYQLFINGEKVGDELFTPGFTSYKKRIQYQVYDITKQLKENNAIGGVVGDGWYRGNIGWEGTKAYYGDQLGLLAQIHIKYSDGTEEILGTNKNWKTSYGPITSSDIYNGERYDARKEMKGWSQINFDDQAWSKVEVLNHSKSILVASNGLPVKAIQEITPIQKIITPKGEMVFDLGQNIVGWARIKLKGQRGDKVTLKFAEVLDKEGNFFTTNLRSAEATDTYILKGDGEEIFEPHFTFHGFRYISVEGNQEMNLEDVTGVVIHSDMKSTGSFECSNPLINQLQSNIRWSQKDNFLDIPTDCPQRDERVGWTGDTQVFSMTGAFNFNVAPFYTKWLIDLALDQQEDGEVPNIIPDMWNNKLGGSTAWGDAAVIVPWTVYKVYGDRRILETQYESMKKWVMYMKQRAGDDYLWNEKRKHHWGDWLAYQSNNPSYAGAVTEKDFIATAYFYHSTSILSKVASVLNKEADQKEFEELAKLIKGAFVNEYITPNGRLVSNTQTAYALAISFDLIPEDLKEAAAKYFAEDIKKFKHLTTGFVGTPILNPSLSKINRDDLAFMLLNRQEYPSWLYPVTQGTTTIWERWDTQKPDGTIIDGMNSFNHYAYGAIGEWLYSHVAGIQIDENQPGYKHIVFSPHVGGGLTSSKAELDTFYGKAASEWTIVENTMQYHIRVPVNTTATVNLPNASDKEIIIKNKKGKVIRLNDLSDLGSGDYYFEYTYQTKTKNL</sequence>
<feature type="domain" description="Bacterial alpha-L-rhamnosidase N-terminal" evidence="6">
    <location>
        <begin position="170"/>
        <end position="338"/>
    </location>
</feature>
<feature type="domain" description="Alpha-L-rhamnosidase C-terminal" evidence="8">
    <location>
        <begin position="799"/>
        <end position="872"/>
    </location>
</feature>
<dbReference type="InterPro" id="IPR008902">
    <property type="entry name" value="Rhamnosid_concanavalin"/>
</dbReference>
<feature type="signal peptide" evidence="4">
    <location>
        <begin position="1"/>
        <end position="22"/>
    </location>
</feature>
<accession>A0AAX1NCW3</accession>
<evidence type="ECO:0000259" key="7">
    <source>
        <dbReference type="Pfam" id="PF17389"/>
    </source>
</evidence>
<dbReference type="RefSeq" id="WP_205958098.1">
    <property type="nucleotide sequence ID" value="NZ_CP076133.1"/>
</dbReference>
<keyword evidence="3 9" id="KW-0378">Hydrolase</keyword>
<name>A0AAX1NCW3_9BACT</name>
<dbReference type="Pfam" id="PF05592">
    <property type="entry name" value="Bac_rhamnosid"/>
    <property type="match status" value="1"/>
</dbReference>
<evidence type="ECO:0000259" key="8">
    <source>
        <dbReference type="Pfam" id="PF17390"/>
    </source>
</evidence>
<dbReference type="InterPro" id="IPR012341">
    <property type="entry name" value="6hp_glycosidase-like_sf"/>
</dbReference>
<dbReference type="SUPFAM" id="SSF48208">
    <property type="entry name" value="Six-hairpin glycosidases"/>
    <property type="match status" value="1"/>
</dbReference>
<dbReference type="PANTHER" id="PTHR33307">
    <property type="entry name" value="ALPHA-RHAMNOSIDASE (EUROFUNG)"/>
    <property type="match status" value="1"/>
</dbReference>
<dbReference type="PANTHER" id="PTHR33307:SF6">
    <property type="entry name" value="ALPHA-RHAMNOSIDASE (EUROFUNG)-RELATED"/>
    <property type="match status" value="1"/>
</dbReference>
<evidence type="ECO:0000259" key="6">
    <source>
        <dbReference type="Pfam" id="PF08531"/>
    </source>
</evidence>
<keyword evidence="10" id="KW-1185">Reference proteome</keyword>
<dbReference type="GO" id="GO:0030596">
    <property type="term" value="F:alpha-L-rhamnosidase activity"/>
    <property type="evidence" value="ECO:0007669"/>
    <property type="project" value="UniProtKB-EC"/>
</dbReference>
<dbReference type="PIRSF" id="PIRSF010631">
    <property type="entry name" value="A-rhamnsds"/>
    <property type="match status" value="1"/>
</dbReference>
<dbReference type="Gene3D" id="1.50.10.10">
    <property type="match status" value="1"/>
</dbReference>
<dbReference type="Pfam" id="PF17389">
    <property type="entry name" value="Bac_rhamnosid6H"/>
    <property type="match status" value="1"/>
</dbReference>
<dbReference type="Gene3D" id="2.60.40.10">
    <property type="entry name" value="Immunoglobulins"/>
    <property type="match status" value="1"/>
</dbReference>
<dbReference type="Pfam" id="PF08531">
    <property type="entry name" value="Bac_rhamnosid_N"/>
    <property type="match status" value="1"/>
</dbReference>
<evidence type="ECO:0000256" key="3">
    <source>
        <dbReference type="ARBA" id="ARBA00022801"/>
    </source>
</evidence>
<dbReference type="Gene3D" id="2.60.120.260">
    <property type="entry name" value="Galactose-binding domain-like"/>
    <property type="match status" value="2"/>
</dbReference>
<gene>
    <name evidence="9" type="ORF">KMW28_23630</name>
</gene>
<evidence type="ECO:0000256" key="4">
    <source>
        <dbReference type="SAM" id="SignalP"/>
    </source>
</evidence>
<reference evidence="9 10" key="1">
    <citation type="submission" date="2021-05" db="EMBL/GenBank/DDBJ databases">
        <title>Comparative genomic studies on the polysaccharide-degrading batcterial strains of the Flammeovirga genus.</title>
        <authorList>
            <person name="Zewei F."/>
            <person name="Zheng Z."/>
            <person name="Yu L."/>
            <person name="Ruyue G."/>
            <person name="Yanhong M."/>
            <person name="Yuanyuan C."/>
            <person name="Jingyan G."/>
            <person name="Wenjun H."/>
        </authorList>
    </citation>
    <scope>NUCLEOTIDE SEQUENCE [LARGE SCALE GENOMIC DNA]</scope>
    <source>
        <strain evidence="9 10">NBRC:100898</strain>
    </source>
</reference>
<dbReference type="GO" id="GO:0005975">
    <property type="term" value="P:carbohydrate metabolic process"/>
    <property type="evidence" value="ECO:0007669"/>
    <property type="project" value="InterPro"/>
</dbReference>
<feature type="chain" id="PRO_5043746325" description="alpha-L-rhamnosidase" evidence="4">
    <location>
        <begin position="23"/>
        <end position="907"/>
    </location>
</feature>
<proteinExistence type="predicted"/>
<feature type="domain" description="Alpha-L-rhamnosidase concanavalin-like" evidence="5">
    <location>
        <begin position="349"/>
        <end position="447"/>
    </location>
</feature>
<feature type="domain" description="Alpha-L-rhamnosidase six-hairpin glycosidase" evidence="7">
    <location>
        <begin position="452"/>
        <end position="797"/>
    </location>
</feature>
<dbReference type="InterPro" id="IPR016007">
    <property type="entry name" value="Alpha_rhamnosid"/>
</dbReference>
<dbReference type="Pfam" id="PF17390">
    <property type="entry name" value="Bac_rhamnosid_C"/>
    <property type="match status" value="1"/>
</dbReference>